<dbReference type="EMBL" id="FNVA01000003">
    <property type="protein sequence ID" value="SEG17894.1"/>
    <property type="molecule type" value="Genomic_DNA"/>
</dbReference>
<dbReference type="Proteomes" id="UP000236728">
    <property type="component" value="Unassembled WGS sequence"/>
</dbReference>
<feature type="transmembrane region" description="Helical" evidence="1">
    <location>
        <begin position="7"/>
        <end position="24"/>
    </location>
</feature>
<evidence type="ECO:0000313" key="2">
    <source>
        <dbReference type="EMBL" id="SEG17894.1"/>
    </source>
</evidence>
<feature type="transmembrane region" description="Helical" evidence="1">
    <location>
        <begin position="30"/>
        <end position="51"/>
    </location>
</feature>
<keyword evidence="3" id="KW-1185">Reference proteome</keyword>
<dbReference type="AlphaFoldDB" id="A0A1H5Y1L4"/>
<dbReference type="RefSeq" id="WP_160115094.1">
    <property type="nucleotide sequence ID" value="NZ_FNVA01000003.1"/>
</dbReference>
<keyword evidence="1" id="KW-1133">Transmembrane helix</keyword>
<name>A0A1H5Y1L4_9BACT</name>
<evidence type="ECO:0000313" key="3">
    <source>
        <dbReference type="Proteomes" id="UP000236728"/>
    </source>
</evidence>
<reference evidence="2 3" key="1">
    <citation type="submission" date="2016-10" db="EMBL/GenBank/DDBJ databases">
        <authorList>
            <person name="de Groot N.N."/>
        </authorList>
    </citation>
    <scope>NUCLEOTIDE SEQUENCE [LARGE SCALE GENOMIC DNA]</scope>
    <source>
        <strain evidence="2 3">DSM 22489</strain>
    </source>
</reference>
<gene>
    <name evidence="2" type="ORF">SAMN05421819_2077</name>
</gene>
<keyword evidence="1" id="KW-0472">Membrane</keyword>
<protein>
    <submittedName>
        <fullName evidence="2">Uncharacterized protein</fullName>
    </submittedName>
</protein>
<accession>A0A1H5Y1L4</accession>
<evidence type="ECO:0000256" key="1">
    <source>
        <dbReference type="SAM" id="Phobius"/>
    </source>
</evidence>
<proteinExistence type="predicted"/>
<sequence length="57" mass="6018">MDSGSKTGLTLLSIGAVAVVALMIKLRGHLVFEIVLGVFLALQVVNAVLILRSAKRD</sequence>
<keyword evidence="1" id="KW-0812">Transmembrane</keyword>
<organism evidence="2 3">
    <name type="scientific">Bryocella elongata</name>
    <dbReference type="NCBI Taxonomy" id="863522"/>
    <lineage>
        <taxon>Bacteria</taxon>
        <taxon>Pseudomonadati</taxon>
        <taxon>Acidobacteriota</taxon>
        <taxon>Terriglobia</taxon>
        <taxon>Terriglobales</taxon>
        <taxon>Acidobacteriaceae</taxon>
        <taxon>Bryocella</taxon>
    </lineage>
</organism>